<dbReference type="InterPro" id="IPR020578">
    <property type="entry name" value="Aminotrans_V_PyrdxlP_BS"/>
</dbReference>
<keyword evidence="5" id="KW-0001">2Fe-2S</keyword>
<dbReference type="Proteomes" id="UP000324194">
    <property type="component" value="Chromosome 1"/>
</dbReference>
<dbReference type="SUPFAM" id="SSF53383">
    <property type="entry name" value="PLP-dependent transferases"/>
    <property type="match status" value="1"/>
</dbReference>
<comment type="catalytic activity">
    <reaction evidence="10">
        <text>(sulfur carrier)-H + L-cysteine = (sulfur carrier)-SH + L-alanine</text>
        <dbReference type="Rhea" id="RHEA:43892"/>
        <dbReference type="Rhea" id="RHEA-COMP:14737"/>
        <dbReference type="Rhea" id="RHEA-COMP:14739"/>
        <dbReference type="ChEBI" id="CHEBI:29917"/>
        <dbReference type="ChEBI" id="CHEBI:35235"/>
        <dbReference type="ChEBI" id="CHEBI:57972"/>
        <dbReference type="ChEBI" id="CHEBI:64428"/>
        <dbReference type="EC" id="2.8.1.7"/>
    </reaction>
</comment>
<evidence type="ECO:0000256" key="8">
    <source>
        <dbReference type="ARBA" id="ARBA00023004"/>
    </source>
</evidence>
<dbReference type="GO" id="GO:0046872">
    <property type="term" value="F:metal ion binding"/>
    <property type="evidence" value="ECO:0007669"/>
    <property type="project" value="UniProtKB-KW"/>
</dbReference>
<dbReference type="Gene3D" id="3.90.1150.10">
    <property type="entry name" value="Aspartate Aminotransferase, domain 1"/>
    <property type="match status" value="1"/>
</dbReference>
<dbReference type="PANTHER" id="PTHR11601:SF34">
    <property type="entry name" value="CYSTEINE DESULFURASE"/>
    <property type="match status" value="1"/>
</dbReference>
<dbReference type="InterPro" id="IPR015422">
    <property type="entry name" value="PyrdxlP-dep_Trfase_small"/>
</dbReference>
<evidence type="ECO:0000256" key="6">
    <source>
        <dbReference type="ARBA" id="ARBA00022723"/>
    </source>
</evidence>
<evidence type="ECO:0000256" key="7">
    <source>
        <dbReference type="ARBA" id="ARBA00022898"/>
    </source>
</evidence>
<evidence type="ECO:0000256" key="5">
    <source>
        <dbReference type="ARBA" id="ARBA00022714"/>
    </source>
</evidence>
<evidence type="ECO:0000259" key="12">
    <source>
        <dbReference type="Pfam" id="PF00266"/>
    </source>
</evidence>
<reference evidence="13 14" key="1">
    <citation type="submission" date="2019-08" db="EMBL/GenBank/DDBJ databases">
        <authorList>
            <person name="Guy L."/>
        </authorList>
    </citation>
    <scope>NUCLEOTIDE SEQUENCE [LARGE SCALE GENOMIC DNA]</scope>
    <source>
        <strain evidence="13 14">SGT-108</strain>
    </source>
</reference>
<evidence type="ECO:0000256" key="1">
    <source>
        <dbReference type="ARBA" id="ARBA00001933"/>
    </source>
</evidence>
<dbReference type="EC" id="2.8.1.7" evidence="3"/>
<evidence type="ECO:0000256" key="3">
    <source>
        <dbReference type="ARBA" id="ARBA00012239"/>
    </source>
</evidence>
<evidence type="ECO:0000256" key="9">
    <source>
        <dbReference type="ARBA" id="ARBA00023014"/>
    </source>
</evidence>
<dbReference type="EMBL" id="LR699119">
    <property type="protein sequence ID" value="VVC75248.1"/>
    <property type="molecule type" value="Genomic_DNA"/>
</dbReference>
<dbReference type="InterPro" id="IPR015424">
    <property type="entry name" value="PyrdxlP-dep_Trfase"/>
</dbReference>
<dbReference type="InterPro" id="IPR015421">
    <property type="entry name" value="PyrdxlP-dep_Trfase_major"/>
</dbReference>
<proteinExistence type="inferred from homology"/>
<dbReference type="AlphaFoldDB" id="A0A5E4PFH7"/>
<name>A0A5E4PFH7_9COXI</name>
<comment type="cofactor">
    <cofactor evidence="1 11">
        <name>pyridoxal 5'-phosphate</name>
        <dbReference type="ChEBI" id="CHEBI:597326"/>
    </cofactor>
</comment>
<dbReference type="Gene3D" id="3.40.640.10">
    <property type="entry name" value="Type I PLP-dependent aspartate aminotransferase-like (Major domain)"/>
    <property type="match status" value="1"/>
</dbReference>
<evidence type="ECO:0000313" key="13">
    <source>
        <dbReference type="EMBL" id="VVC75248.1"/>
    </source>
</evidence>
<keyword evidence="8" id="KW-0408">Iron</keyword>
<evidence type="ECO:0000256" key="11">
    <source>
        <dbReference type="RuleBase" id="RU004504"/>
    </source>
</evidence>
<keyword evidence="7" id="KW-0663">Pyridoxal phosphate</keyword>
<dbReference type="FunFam" id="3.40.640.10:FF:000003">
    <property type="entry name" value="Cysteine desulfurase IscS"/>
    <property type="match status" value="1"/>
</dbReference>
<sequence>MKPIYLDYAATTPVDSRVAARMAECLTLDGMFGNPASLHDYGRSAREVVEAARACVAAYIHADPSEIIWTSGATESDNLALKGAVRLYQHKGRHIVTMKTEHKAVLDTCACLEKEGYLITYLLPEADGRLSLEKFIAALREDTILASIMHVNNETGVIQDISALAQETAARGILLHVDAAQSPGKLPLDVRNTQVDLLSLCAHKAYGPKGIGALYLRKRPRVRVEPLIHGGGHEQGMRSGTLATHQMAGMGEAFRLAQECMVQETNAIRQLRNRFLERLGSIKNLRVNSDSVHAVPHILNLRFEGMLADAILAQVPEIAVSTASACQGKGTEGSYVLRAMGLDDSQSKSSMRVSFGRFTTADHVDKAADLICRVFS</sequence>
<dbReference type="InterPro" id="IPR016454">
    <property type="entry name" value="Cysteine_dSase"/>
</dbReference>
<dbReference type="PROSITE" id="PS00595">
    <property type="entry name" value="AA_TRANSFER_CLASS_5"/>
    <property type="match status" value="1"/>
</dbReference>
<evidence type="ECO:0000313" key="14">
    <source>
        <dbReference type="Proteomes" id="UP000324194"/>
    </source>
</evidence>
<gene>
    <name evidence="13" type="primary">iscS</name>
    <name evidence="13" type="ORF">AQUSIP_05360</name>
</gene>
<dbReference type="Pfam" id="PF00266">
    <property type="entry name" value="Aminotran_5"/>
    <property type="match status" value="1"/>
</dbReference>
<dbReference type="KEGG" id="asip:AQUSIP_05360"/>
<keyword evidence="14" id="KW-1185">Reference proteome</keyword>
<dbReference type="OrthoDB" id="9808002at2"/>
<feature type="domain" description="Aminotransferase class V" evidence="12">
    <location>
        <begin position="4"/>
        <end position="366"/>
    </location>
</feature>
<evidence type="ECO:0000256" key="4">
    <source>
        <dbReference type="ARBA" id="ARBA00022679"/>
    </source>
</evidence>
<keyword evidence="4" id="KW-0808">Transferase</keyword>
<protein>
    <recommendedName>
        <fullName evidence="3">cysteine desulfurase</fullName>
        <ecNumber evidence="3">2.8.1.7</ecNumber>
    </recommendedName>
</protein>
<dbReference type="RefSeq" id="WP_148338364.1">
    <property type="nucleotide sequence ID" value="NZ_LR699119.1"/>
</dbReference>
<organism evidence="13 14">
    <name type="scientific">Aquicella siphonis</name>
    <dbReference type="NCBI Taxonomy" id="254247"/>
    <lineage>
        <taxon>Bacteria</taxon>
        <taxon>Pseudomonadati</taxon>
        <taxon>Pseudomonadota</taxon>
        <taxon>Gammaproteobacteria</taxon>
        <taxon>Legionellales</taxon>
        <taxon>Coxiellaceae</taxon>
        <taxon>Aquicella</taxon>
    </lineage>
</organism>
<accession>A0A5E4PFH7</accession>
<dbReference type="GO" id="GO:0051537">
    <property type="term" value="F:2 iron, 2 sulfur cluster binding"/>
    <property type="evidence" value="ECO:0007669"/>
    <property type="project" value="UniProtKB-KW"/>
</dbReference>
<comment type="similarity">
    <text evidence="2">Belongs to the class-V pyridoxal-phosphate-dependent aminotransferase family. NifS/IscS subfamily.</text>
</comment>
<dbReference type="GO" id="GO:0031071">
    <property type="term" value="F:cysteine desulfurase activity"/>
    <property type="evidence" value="ECO:0007669"/>
    <property type="project" value="UniProtKB-EC"/>
</dbReference>
<keyword evidence="6" id="KW-0479">Metal-binding</keyword>
<evidence type="ECO:0000256" key="2">
    <source>
        <dbReference type="ARBA" id="ARBA00006490"/>
    </source>
</evidence>
<dbReference type="PANTHER" id="PTHR11601">
    <property type="entry name" value="CYSTEINE DESULFURYLASE FAMILY MEMBER"/>
    <property type="match status" value="1"/>
</dbReference>
<evidence type="ECO:0000256" key="10">
    <source>
        <dbReference type="ARBA" id="ARBA00050776"/>
    </source>
</evidence>
<keyword evidence="9" id="KW-0411">Iron-sulfur</keyword>
<dbReference type="PIRSF" id="PIRSF005572">
    <property type="entry name" value="NifS"/>
    <property type="match status" value="1"/>
</dbReference>
<dbReference type="InterPro" id="IPR000192">
    <property type="entry name" value="Aminotrans_V_dom"/>
</dbReference>